<protein>
    <submittedName>
        <fullName evidence="2">Uncharacterized protein</fullName>
    </submittedName>
</protein>
<keyword evidence="3" id="KW-1185">Reference proteome</keyword>
<proteinExistence type="predicted"/>
<sequence length="98" mass="11142">MNFLESYHDAATYQTVETLETTTPAPNNSTTVDLEMIFSYTNGVIVFAMLVVCAFVQLILFPFYIYVHHVNNKKDREQCCRVTVAKAVKARSSREVAE</sequence>
<organism evidence="3">
    <name type="scientific">Caenorhabditis remanei</name>
    <name type="common">Caenorhabditis vulgaris</name>
    <dbReference type="NCBI Taxonomy" id="31234"/>
    <lineage>
        <taxon>Eukaryota</taxon>
        <taxon>Metazoa</taxon>
        <taxon>Ecdysozoa</taxon>
        <taxon>Nematoda</taxon>
        <taxon>Chromadorea</taxon>
        <taxon>Rhabditida</taxon>
        <taxon>Rhabditina</taxon>
        <taxon>Rhabditomorpha</taxon>
        <taxon>Rhabditoidea</taxon>
        <taxon>Rhabditidae</taxon>
        <taxon>Peloderinae</taxon>
        <taxon>Caenorhabditis</taxon>
    </lineage>
</organism>
<dbReference type="InParanoid" id="E3MTG5"/>
<evidence type="ECO:0000313" key="2">
    <source>
        <dbReference type="EMBL" id="EFP08834.1"/>
    </source>
</evidence>
<dbReference type="AlphaFoldDB" id="E3MTG5"/>
<evidence type="ECO:0000313" key="3">
    <source>
        <dbReference type="Proteomes" id="UP000008281"/>
    </source>
</evidence>
<evidence type="ECO:0000256" key="1">
    <source>
        <dbReference type="SAM" id="Phobius"/>
    </source>
</evidence>
<dbReference type="Pfam" id="PF10325">
    <property type="entry name" value="7TM_GPCR_Srz"/>
    <property type="match status" value="1"/>
</dbReference>
<dbReference type="Proteomes" id="UP000008281">
    <property type="component" value="Unassembled WGS sequence"/>
</dbReference>
<dbReference type="InterPro" id="IPR018817">
    <property type="entry name" value="7TM_GPCR_serpentine_rcpt_Srz"/>
</dbReference>
<reference evidence="2" key="1">
    <citation type="submission" date="2007-07" db="EMBL/GenBank/DDBJ databases">
        <title>PCAP assembly of the Caenorhabditis remanei genome.</title>
        <authorList>
            <consortium name="The Caenorhabditis remanei Sequencing Consortium"/>
            <person name="Wilson R.K."/>
        </authorList>
    </citation>
    <scope>NUCLEOTIDE SEQUENCE [LARGE SCALE GENOMIC DNA]</scope>
    <source>
        <strain evidence="2">PB4641</strain>
    </source>
</reference>
<keyword evidence="1" id="KW-0812">Transmembrane</keyword>
<dbReference type="EMBL" id="DS268476">
    <property type="protein sequence ID" value="EFP08834.1"/>
    <property type="molecule type" value="Genomic_DNA"/>
</dbReference>
<accession>E3MTG5</accession>
<keyword evidence="1" id="KW-0472">Membrane</keyword>
<name>E3MTG5_CAERE</name>
<gene>
    <name evidence="2" type="ORF">CRE_19821</name>
</gene>
<keyword evidence="1" id="KW-1133">Transmembrane helix</keyword>
<dbReference type="HOGENOM" id="CLU_2335620_0_0_1"/>
<feature type="transmembrane region" description="Helical" evidence="1">
    <location>
        <begin position="44"/>
        <end position="67"/>
    </location>
</feature>